<dbReference type="EMBL" id="VSSQ01015942">
    <property type="protein sequence ID" value="MPM56815.1"/>
    <property type="molecule type" value="Genomic_DNA"/>
</dbReference>
<proteinExistence type="predicted"/>
<dbReference type="AlphaFoldDB" id="A0A645AU83"/>
<gene>
    <name evidence="1" type="ORF">SDC9_103630</name>
</gene>
<organism evidence="1">
    <name type="scientific">bioreactor metagenome</name>
    <dbReference type="NCBI Taxonomy" id="1076179"/>
    <lineage>
        <taxon>unclassified sequences</taxon>
        <taxon>metagenomes</taxon>
        <taxon>ecological metagenomes</taxon>
    </lineage>
</organism>
<comment type="caution">
    <text evidence="1">The sequence shown here is derived from an EMBL/GenBank/DDBJ whole genome shotgun (WGS) entry which is preliminary data.</text>
</comment>
<name>A0A645AU83_9ZZZZ</name>
<protein>
    <submittedName>
        <fullName evidence="1">Uncharacterized protein</fullName>
    </submittedName>
</protein>
<accession>A0A645AU83</accession>
<reference evidence="1" key="1">
    <citation type="submission" date="2019-08" db="EMBL/GenBank/DDBJ databases">
        <authorList>
            <person name="Kucharzyk K."/>
            <person name="Murdoch R.W."/>
            <person name="Higgins S."/>
            <person name="Loffler F."/>
        </authorList>
    </citation>
    <scope>NUCLEOTIDE SEQUENCE</scope>
</reference>
<sequence length="110" mass="11683">MLASALRPVQRGALRVGIQEDDRLPAHRQLASDVGGERGLAYAAFLVQQSNDHGLALRVGKPGCCRCVAGRAVVVHRGAALLLKVREFKLGKLGEYETLASIGFAGDFVA</sequence>
<evidence type="ECO:0000313" key="1">
    <source>
        <dbReference type="EMBL" id="MPM56815.1"/>
    </source>
</evidence>